<name>A0ABM8QPK8_9BACT</name>
<dbReference type="RefSeq" id="WP_213040884.1">
    <property type="nucleotide sequence ID" value="NZ_CAJNBJ010000001.1"/>
</dbReference>
<evidence type="ECO:0000313" key="5">
    <source>
        <dbReference type="Proteomes" id="UP000675880"/>
    </source>
</evidence>
<feature type="signal peptide" evidence="2">
    <location>
        <begin position="1"/>
        <end position="40"/>
    </location>
</feature>
<protein>
    <submittedName>
        <fullName evidence="4">NAGPA domain-containing protein</fullName>
    </submittedName>
</protein>
<evidence type="ECO:0000256" key="1">
    <source>
        <dbReference type="SAM" id="MobiDB-lite"/>
    </source>
</evidence>
<dbReference type="Proteomes" id="UP000675880">
    <property type="component" value="Unassembled WGS sequence"/>
</dbReference>
<evidence type="ECO:0000259" key="3">
    <source>
        <dbReference type="Pfam" id="PF09992"/>
    </source>
</evidence>
<comment type="caution">
    <text evidence="4">The sequence shown here is derived from an EMBL/GenBank/DDBJ whole genome shotgun (WGS) entry which is preliminary data.</text>
</comment>
<proteinExistence type="predicted"/>
<feature type="domain" description="Phosphodiester glycosidase" evidence="3">
    <location>
        <begin position="104"/>
        <end position="254"/>
    </location>
</feature>
<gene>
    <name evidence="4" type="ORF">NSPZN2_11097</name>
</gene>
<dbReference type="EMBL" id="CAJNBJ010000001">
    <property type="protein sequence ID" value="CAE6708506.1"/>
    <property type="molecule type" value="Genomic_DNA"/>
</dbReference>
<keyword evidence="5" id="KW-1185">Reference proteome</keyword>
<reference evidence="4 5" key="1">
    <citation type="submission" date="2021-02" db="EMBL/GenBank/DDBJ databases">
        <authorList>
            <person name="Han P."/>
        </authorList>
    </citation>
    <scope>NUCLEOTIDE SEQUENCE [LARGE SCALE GENOMIC DNA]</scope>
    <source>
        <strain evidence="4">Candidatus Nitrospira sp. ZN2</strain>
    </source>
</reference>
<sequence>MKDRSRLRPQSNRWGRALSCLLISLSLTALLPAQPTAAEAIPWERLTSGMQVALWNPSNTCPQVPALLMLQIDPERFRFSIHQFRDEGLRAPISIHDWQQRTDAYVMFNAGLFREDYSYLGVLLKEGRSLGSKKHHSWQGLFAAEPTDGTLRKARVFDLAFDAFAEDPPLYREAAQSLMLFDRMGKLRVRDSGKRAFQTVVAEDGQGTILVIKTADVVSLHHLADCLHRQLPSLQQAMAMDGGASSDVIASQDLLHAAQETASQSTWRSLLSGNTGVHIPLPTVIGISPRTPVRTGAPVESLQTPRKP</sequence>
<evidence type="ECO:0000313" key="4">
    <source>
        <dbReference type="EMBL" id="CAE6708506.1"/>
    </source>
</evidence>
<feature type="region of interest" description="Disordered" evidence="1">
    <location>
        <begin position="289"/>
        <end position="308"/>
    </location>
</feature>
<keyword evidence="2" id="KW-0732">Signal</keyword>
<feature type="chain" id="PRO_5045476896" evidence="2">
    <location>
        <begin position="41"/>
        <end position="308"/>
    </location>
</feature>
<accession>A0ABM8QPK8</accession>
<organism evidence="4 5">
    <name type="scientific">Nitrospira defluvii</name>
    <dbReference type="NCBI Taxonomy" id="330214"/>
    <lineage>
        <taxon>Bacteria</taxon>
        <taxon>Pseudomonadati</taxon>
        <taxon>Nitrospirota</taxon>
        <taxon>Nitrospiria</taxon>
        <taxon>Nitrospirales</taxon>
        <taxon>Nitrospiraceae</taxon>
        <taxon>Nitrospira</taxon>
    </lineage>
</organism>
<dbReference type="Pfam" id="PF09992">
    <property type="entry name" value="NAGPA"/>
    <property type="match status" value="1"/>
</dbReference>
<dbReference type="InterPro" id="IPR018711">
    <property type="entry name" value="NAGPA"/>
</dbReference>
<evidence type="ECO:0000256" key="2">
    <source>
        <dbReference type="SAM" id="SignalP"/>
    </source>
</evidence>